<sequence>MFIEIKNDSEINEDVILNSKDISVIFLKKNSLHHTIRVVLNNGHVVNLNNSSEEEAKKLYNYIKGTLFKVDIKELNCKNIKFILEINENNYDDNLSDALKRFNGREKELYSTIYDRGGYNEYFIELNSLEDLNLLASMLGRNVEVSIDYNNVIPRIRLNKEDEDK</sequence>
<name>A0A8S5RYD5_9CAUD</name>
<accession>A0A8S5RYD5</accession>
<proteinExistence type="predicted"/>
<dbReference type="EMBL" id="BK032509">
    <property type="protein sequence ID" value="DAF43583.1"/>
    <property type="molecule type" value="Genomic_DNA"/>
</dbReference>
<protein>
    <submittedName>
        <fullName evidence="1">Uncharacterized protein</fullName>
    </submittedName>
</protein>
<organism evidence="1">
    <name type="scientific">Siphoviridae sp. ctWdm1</name>
    <dbReference type="NCBI Taxonomy" id="2827883"/>
    <lineage>
        <taxon>Viruses</taxon>
        <taxon>Duplodnaviria</taxon>
        <taxon>Heunggongvirae</taxon>
        <taxon>Uroviricota</taxon>
        <taxon>Caudoviricetes</taxon>
    </lineage>
</organism>
<evidence type="ECO:0000313" key="1">
    <source>
        <dbReference type="EMBL" id="DAF43583.1"/>
    </source>
</evidence>
<reference evidence="1" key="1">
    <citation type="journal article" date="2021" name="Proc. Natl. Acad. Sci. U.S.A.">
        <title>A Catalog of Tens of Thousands of Viruses from Human Metagenomes Reveals Hidden Associations with Chronic Diseases.</title>
        <authorList>
            <person name="Tisza M.J."/>
            <person name="Buck C.B."/>
        </authorList>
    </citation>
    <scope>NUCLEOTIDE SEQUENCE</scope>
    <source>
        <strain evidence="1">CtWdm1</strain>
    </source>
</reference>